<accession>A0A843UWJ4</accession>
<dbReference type="GO" id="GO:0005840">
    <property type="term" value="C:ribosome"/>
    <property type="evidence" value="ECO:0007669"/>
    <property type="project" value="InterPro"/>
</dbReference>
<comment type="caution">
    <text evidence="1">The sequence shown here is derived from an EMBL/GenBank/DDBJ whole genome shotgun (WGS) entry which is preliminary data.</text>
</comment>
<dbReference type="SUPFAM" id="SSF110324">
    <property type="entry name" value="Ribosomal L27 protein-like"/>
    <property type="match status" value="2"/>
</dbReference>
<evidence type="ECO:0000313" key="2">
    <source>
        <dbReference type="Proteomes" id="UP000652761"/>
    </source>
</evidence>
<dbReference type="Pfam" id="PF01016">
    <property type="entry name" value="Ribosomal_L27"/>
    <property type="match status" value="2"/>
</dbReference>
<dbReference type="PANTHER" id="PTHR15893:SF16">
    <property type="entry name" value="50S RIBOSOMAL PROTEIN L27"/>
    <property type="match status" value="1"/>
</dbReference>
<sequence>MLRRQPPPPEALLSAEASGETFTPAALRPCPSCVLKPPLAVGLFTVDISGKPPPAPRPLSLSIAVFRLVIQSLIRYLIHSKISRLLLRRLDASGGLSLMFRRWATKKTAGSTKNGRDSNPKYLGVKKFGGEVVFYVIFGIIFTSKSHKVFTPRSSNDVIFLVRQRVIPGNIIVRQRGTRFHPGDYVGMGKDHTLFSLKEGHVRFERHKLSGRKWVHVDPSEGHVPHPIYVNATAEAEATNSQNLN</sequence>
<dbReference type="AlphaFoldDB" id="A0A843UWJ4"/>
<name>A0A843UWJ4_COLES</name>
<evidence type="ECO:0000313" key="1">
    <source>
        <dbReference type="EMBL" id="MQL86827.1"/>
    </source>
</evidence>
<dbReference type="PANTHER" id="PTHR15893">
    <property type="entry name" value="RIBOSOMAL PROTEIN L27"/>
    <property type="match status" value="1"/>
</dbReference>
<proteinExistence type="predicted"/>
<dbReference type="EMBL" id="NMUH01000929">
    <property type="protein sequence ID" value="MQL86827.1"/>
    <property type="molecule type" value="Genomic_DNA"/>
</dbReference>
<keyword evidence="2" id="KW-1185">Reference proteome</keyword>
<gene>
    <name evidence="1" type="ORF">Taro_019346</name>
</gene>
<evidence type="ECO:0008006" key="3">
    <source>
        <dbReference type="Google" id="ProtNLM"/>
    </source>
</evidence>
<protein>
    <recommendedName>
        <fullName evidence="3">Ribosomal protein L27</fullName>
    </recommendedName>
</protein>
<dbReference type="OrthoDB" id="1867012at2759"/>
<dbReference type="GO" id="GO:0006412">
    <property type="term" value="P:translation"/>
    <property type="evidence" value="ECO:0007669"/>
    <property type="project" value="InterPro"/>
</dbReference>
<dbReference type="Gene3D" id="2.40.50.100">
    <property type="match status" value="1"/>
</dbReference>
<dbReference type="InterPro" id="IPR001684">
    <property type="entry name" value="Ribosomal_bL27"/>
</dbReference>
<dbReference type="InterPro" id="IPR018261">
    <property type="entry name" value="Ribosomal_bL27_CS"/>
</dbReference>
<dbReference type="PROSITE" id="PS00831">
    <property type="entry name" value="RIBOSOMAL_L27"/>
    <property type="match status" value="1"/>
</dbReference>
<dbReference type="GO" id="GO:0003735">
    <property type="term" value="F:structural constituent of ribosome"/>
    <property type="evidence" value="ECO:0007669"/>
    <property type="project" value="InterPro"/>
</dbReference>
<organism evidence="1 2">
    <name type="scientific">Colocasia esculenta</name>
    <name type="common">Wild taro</name>
    <name type="synonym">Arum esculentum</name>
    <dbReference type="NCBI Taxonomy" id="4460"/>
    <lineage>
        <taxon>Eukaryota</taxon>
        <taxon>Viridiplantae</taxon>
        <taxon>Streptophyta</taxon>
        <taxon>Embryophyta</taxon>
        <taxon>Tracheophyta</taxon>
        <taxon>Spermatophyta</taxon>
        <taxon>Magnoliopsida</taxon>
        <taxon>Liliopsida</taxon>
        <taxon>Araceae</taxon>
        <taxon>Aroideae</taxon>
        <taxon>Colocasieae</taxon>
        <taxon>Colocasia</taxon>
    </lineage>
</organism>
<reference evidence="1" key="1">
    <citation type="submission" date="2017-07" db="EMBL/GenBank/DDBJ databases">
        <title>Taro Niue Genome Assembly and Annotation.</title>
        <authorList>
            <person name="Atibalentja N."/>
            <person name="Keating K."/>
            <person name="Fields C.J."/>
        </authorList>
    </citation>
    <scope>NUCLEOTIDE SEQUENCE</scope>
    <source>
        <strain evidence="1">Niue_2</strain>
        <tissue evidence="1">Leaf</tissue>
    </source>
</reference>
<dbReference type="Proteomes" id="UP000652761">
    <property type="component" value="Unassembled WGS sequence"/>
</dbReference>